<gene>
    <name evidence="1" type="ORF">GCM10022204_28610</name>
</gene>
<comment type="caution">
    <text evidence="1">The sequence shown here is derived from an EMBL/GenBank/DDBJ whole genome shotgun (WGS) entry which is preliminary data.</text>
</comment>
<protein>
    <submittedName>
        <fullName evidence="1">Uncharacterized protein</fullName>
    </submittedName>
</protein>
<organism evidence="1 2">
    <name type="scientific">Microlunatus aurantiacus</name>
    <dbReference type="NCBI Taxonomy" id="446786"/>
    <lineage>
        <taxon>Bacteria</taxon>
        <taxon>Bacillati</taxon>
        <taxon>Actinomycetota</taxon>
        <taxon>Actinomycetes</taxon>
        <taxon>Propionibacteriales</taxon>
        <taxon>Propionibacteriaceae</taxon>
        <taxon>Microlunatus</taxon>
    </lineage>
</organism>
<keyword evidence="2" id="KW-1185">Reference proteome</keyword>
<dbReference type="RefSeq" id="WP_344813062.1">
    <property type="nucleotide sequence ID" value="NZ_BAAAYX010000013.1"/>
</dbReference>
<evidence type="ECO:0000313" key="1">
    <source>
        <dbReference type="EMBL" id="GAA3708753.1"/>
    </source>
</evidence>
<reference evidence="2" key="1">
    <citation type="journal article" date="2019" name="Int. J. Syst. Evol. Microbiol.">
        <title>The Global Catalogue of Microorganisms (GCM) 10K type strain sequencing project: providing services to taxonomists for standard genome sequencing and annotation.</title>
        <authorList>
            <consortium name="The Broad Institute Genomics Platform"/>
            <consortium name="The Broad Institute Genome Sequencing Center for Infectious Disease"/>
            <person name="Wu L."/>
            <person name="Ma J."/>
        </authorList>
    </citation>
    <scope>NUCLEOTIDE SEQUENCE [LARGE SCALE GENOMIC DNA]</scope>
    <source>
        <strain evidence="2">JCM 16548</strain>
    </source>
</reference>
<evidence type="ECO:0000313" key="2">
    <source>
        <dbReference type="Proteomes" id="UP001500051"/>
    </source>
</evidence>
<dbReference type="Proteomes" id="UP001500051">
    <property type="component" value="Unassembled WGS sequence"/>
</dbReference>
<accession>A0ABP7DVV2</accession>
<sequence length="48" mass="5070">MDVLRIEGGLIAEVTIFGSEVFAAFGLPLELPTVPSRPAVDRSAEAAR</sequence>
<name>A0ABP7DVV2_9ACTN</name>
<proteinExistence type="predicted"/>
<dbReference type="EMBL" id="BAAAYX010000013">
    <property type="protein sequence ID" value="GAA3708753.1"/>
    <property type="molecule type" value="Genomic_DNA"/>
</dbReference>